<evidence type="ECO:0000313" key="2">
    <source>
        <dbReference type="Proteomes" id="UP001500305"/>
    </source>
</evidence>
<proteinExistence type="predicted"/>
<dbReference type="RefSeq" id="WP_344637213.1">
    <property type="nucleotide sequence ID" value="NZ_BAAATR010000013.1"/>
</dbReference>
<dbReference type="EMBL" id="BAAATR010000013">
    <property type="protein sequence ID" value="GAA2248486.1"/>
    <property type="molecule type" value="Genomic_DNA"/>
</dbReference>
<name>A0ABN3E5Z5_9ACTN</name>
<organism evidence="1 2">
    <name type="scientific">Kitasatospora cystarginea</name>
    <dbReference type="NCBI Taxonomy" id="58350"/>
    <lineage>
        <taxon>Bacteria</taxon>
        <taxon>Bacillati</taxon>
        <taxon>Actinomycetota</taxon>
        <taxon>Actinomycetes</taxon>
        <taxon>Kitasatosporales</taxon>
        <taxon>Streptomycetaceae</taxon>
        <taxon>Kitasatospora</taxon>
    </lineage>
</organism>
<gene>
    <name evidence="1" type="ORF">GCM10010430_33740</name>
</gene>
<protein>
    <submittedName>
        <fullName evidence="1">Uncharacterized protein</fullName>
    </submittedName>
</protein>
<dbReference type="Proteomes" id="UP001500305">
    <property type="component" value="Unassembled WGS sequence"/>
</dbReference>
<accession>A0ABN3E5Z5</accession>
<sequence length="304" mass="32635">MSRNSHTPRIFRCTVGVPGQGRIQQQSRRRAEQAFVTGILTSHVDFEHARPWGLTDAADFDSYLLDTAVLLGEAQQAYGSVRARMFHPGDFADFCLLHHLDPAAPAARERYLLNPALRTQLLPYQGEELSGDFIPRLVRARESGLTMCHVDLLLGGGLLAGAGGGQGAAREVPDARVRSAFQRGGELFRRMLVGAGCGAYEFRCAVEAPGGRLTADARILHWEDGAVRLNDEDLDLVCAVFCAGLALELPGVAVLRGSQGGAGSCGEYRQVAWAWQSTGFDWAPASLNLGEIAARPGFGLGSVC</sequence>
<evidence type="ECO:0000313" key="1">
    <source>
        <dbReference type="EMBL" id="GAA2248486.1"/>
    </source>
</evidence>
<comment type="caution">
    <text evidence="1">The sequence shown here is derived from an EMBL/GenBank/DDBJ whole genome shotgun (WGS) entry which is preliminary data.</text>
</comment>
<keyword evidence="2" id="KW-1185">Reference proteome</keyword>
<reference evidence="1 2" key="1">
    <citation type="journal article" date="2019" name="Int. J. Syst. Evol. Microbiol.">
        <title>The Global Catalogue of Microorganisms (GCM) 10K type strain sequencing project: providing services to taxonomists for standard genome sequencing and annotation.</title>
        <authorList>
            <consortium name="The Broad Institute Genomics Platform"/>
            <consortium name="The Broad Institute Genome Sequencing Center for Infectious Disease"/>
            <person name="Wu L."/>
            <person name="Ma J."/>
        </authorList>
    </citation>
    <scope>NUCLEOTIDE SEQUENCE [LARGE SCALE GENOMIC DNA]</scope>
    <source>
        <strain evidence="1 2">JCM 7356</strain>
    </source>
</reference>